<keyword evidence="1" id="KW-1185">Reference proteome</keyword>
<dbReference type="InterPro" id="IPR004244">
    <property type="entry name" value="Transposase_22"/>
</dbReference>
<dbReference type="GeneID" id="102801367"/>
<gene>
    <name evidence="2" type="primary">LOC102801367</name>
</gene>
<proteinExistence type="predicted"/>
<evidence type="ECO:0000313" key="1">
    <source>
        <dbReference type="Proteomes" id="UP000694865"/>
    </source>
</evidence>
<feature type="non-terminal residue" evidence="2">
    <location>
        <position position="1"/>
    </location>
</feature>
<dbReference type="PANTHER" id="PTHR11505">
    <property type="entry name" value="L1 TRANSPOSABLE ELEMENT-RELATED"/>
    <property type="match status" value="1"/>
</dbReference>
<reference evidence="2" key="1">
    <citation type="submission" date="2025-08" db="UniProtKB">
        <authorList>
            <consortium name="RefSeq"/>
        </authorList>
    </citation>
    <scope>IDENTIFICATION</scope>
    <source>
        <tissue evidence="2">Testes</tissue>
    </source>
</reference>
<sequence length="178" mass="21390">QNDIQLLQKKLDETTHELRKVNYRNDELDNYIRRENLRFYGIGEQPGEDTEMVLRKFIRDELKIPEPDAMAIEFQRVHRLHGQRSRDRPRGIIARFVRYKDREKVRKSAGNLKDTAYSVREDYSQGVLQKRRELMPLLKQARRDIKRAFLVAEKLYIDGNIYNKVQNVRNKETDENDD</sequence>
<evidence type="ECO:0000313" key="2">
    <source>
        <dbReference type="RefSeq" id="XP_006820651.1"/>
    </source>
</evidence>
<dbReference type="Proteomes" id="UP000694865">
    <property type="component" value="Unplaced"/>
</dbReference>
<name>A0ABM0MKW0_SACKO</name>
<dbReference type="RefSeq" id="XP_006820651.1">
    <property type="nucleotide sequence ID" value="XM_006820588.1"/>
</dbReference>
<protein>
    <submittedName>
        <fullName evidence="2">Uncharacterized protein LOC102801367</fullName>
    </submittedName>
</protein>
<dbReference type="Gene3D" id="3.30.70.1820">
    <property type="entry name" value="L1 transposable element, RRM domain"/>
    <property type="match status" value="1"/>
</dbReference>
<organism evidence="1 2">
    <name type="scientific">Saccoglossus kowalevskii</name>
    <name type="common">Acorn worm</name>
    <dbReference type="NCBI Taxonomy" id="10224"/>
    <lineage>
        <taxon>Eukaryota</taxon>
        <taxon>Metazoa</taxon>
        <taxon>Hemichordata</taxon>
        <taxon>Enteropneusta</taxon>
        <taxon>Harrimaniidae</taxon>
        <taxon>Saccoglossus</taxon>
    </lineage>
</organism>
<accession>A0ABM0MKW0</accession>